<dbReference type="SUPFAM" id="SSF74650">
    <property type="entry name" value="Galactose mutarotase-like"/>
    <property type="match status" value="2"/>
</dbReference>
<evidence type="ECO:0000256" key="3">
    <source>
        <dbReference type="SAM" id="Phobius"/>
    </source>
</evidence>
<dbReference type="GO" id="GO:0016757">
    <property type="term" value="F:glycosyltransferase activity"/>
    <property type="evidence" value="ECO:0007669"/>
    <property type="project" value="UniProtKB-KW"/>
</dbReference>
<dbReference type="GO" id="GO:0005975">
    <property type="term" value="P:carbohydrate metabolic process"/>
    <property type="evidence" value="ECO:0007669"/>
    <property type="project" value="InterPro"/>
</dbReference>
<dbReference type="InterPro" id="IPR008928">
    <property type="entry name" value="6-hairpin_glycosidase_sf"/>
</dbReference>
<keyword evidence="2" id="KW-0808">Transferase</keyword>
<dbReference type="SUPFAM" id="SSF48208">
    <property type="entry name" value="Six-hairpin glycosidases"/>
    <property type="match status" value="1"/>
</dbReference>
<feature type="domain" description="Glycosyl hydrolase 94 supersandwich" evidence="4">
    <location>
        <begin position="2262"/>
        <end position="2535"/>
    </location>
</feature>
<dbReference type="InterPro" id="IPR052047">
    <property type="entry name" value="GH94_Enzymes"/>
</dbReference>
<feature type="transmembrane region" description="Helical" evidence="3">
    <location>
        <begin position="89"/>
        <end position="107"/>
    </location>
</feature>
<dbReference type="InterPro" id="IPR012341">
    <property type="entry name" value="6hp_glycosidase-like_sf"/>
</dbReference>
<keyword evidence="3" id="KW-1133">Transmembrane helix</keyword>
<dbReference type="Gene3D" id="2.70.98.40">
    <property type="entry name" value="Glycoside hydrolase, family 65, N-terminal domain"/>
    <property type="match status" value="2"/>
</dbReference>
<dbReference type="Pfam" id="PF06165">
    <property type="entry name" value="GH94_b-supersand"/>
    <property type="match status" value="2"/>
</dbReference>
<keyword evidence="1" id="KW-0328">Glycosyltransferase</keyword>
<dbReference type="InterPro" id="IPR010383">
    <property type="entry name" value="Glyco_hydrolase_94_b-supersand"/>
</dbReference>
<dbReference type="InterPro" id="IPR037824">
    <property type="entry name" value="GH94N_2_NdvB"/>
</dbReference>
<keyword evidence="3" id="KW-0812">Transmembrane</keyword>
<dbReference type="RefSeq" id="WP_183354872.1">
    <property type="nucleotide sequence ID" value="NZ_BLXX01000006.1"/>
</dbReference>
<sequence>MSLATLIAYYSNKEEARSAFQAAASPGCHRAALLHKGLDGTVSNVDPLRWRHTLEMLLVAGICAEGAGLSLLMLRWLVPFPGLSLPVPLGLALAAPAVAALTLQLVLRRLRCHVDPRVLSEYARRLLPGETLLMLQAAVDALPLPMALLRAQREAPALFVLHPQRERRAESRVPEVKLSPAQIKEHAERHAKEQRMDSRIGPRVALIQRLRESRHWVRRICADLGAASRLEQKATPAADWILDNEHVLEGNVRDVLLNLPGSFYRQLPTLASDPYRGLPCIYGLAKDLIFHSELHLDREAMISFIETYQSVRPLTICELWAIPQMLRIALVESIQSLAIAALANLRERQLADFWASRLVAANRRDANLLFGVLAELAGAEPSPSPYFAAQLVGLLYDEGAALAPVQNWLERTHKGTLHELTSREQHRQTREQISCGNAFTSLRQLALLDWREVFERLSRVEQVLRRDPSGSYAGMDFATRNRCRSAIEELARGSAEQELELALRTIALASDARRQPGSDEQLHYVGSWLEGKGRAELVRQTGAHEKRRYRILSWIYRYHAPIYGIAIGTNCTVLLTLFSLLAQPSGLPDTPWLRPGLLLVALIPVSQLAIELVNYLVTRFLPPRPLPKMDFEVSGIPDSFRTLVVVPMLLVNEATLAAEVERLEIRYLANKDDNLLFALFSDYTDSVSLSREDDASLVGCAVAGLTELNARYPGERFFLFHRERTWSESEQKFIGWERKRGKLEELNGLIDGTRGEGAARLVYLGNPDRLADVRFVITLDSDTQLPHGTARRMVETLSHPLNLPRFNPAGELTQGYSIIQPRVSPTLTSTSVSVFSRLFSDAVGIDPYTQAVSDVYQDLSGEGSYHGKGIYDVRAFNRLLSGRFPEAWVLSHDLIEGAHVRVGLASDIELYDEFPQGYQGYASRAHRWIRGDWQIAGWILPSVPQALGGRGSNRLSFLNRWKILDNLRRSLLPATSLALLIACWFASPRAGMLAALVVGMQLLFHPLAQPFTMATTRKGLNYFSLAKLRHDLLRALADASLLPHQAAVALDAIARVGYRRLISGRDLLEWTAQASQAHAARRQPLFVAGLALGSLFSVLAGGALWYCRSASLPHAFPWLALWFSSPLLGWLLNLRPDAGPAAGPLAPADQCFLREIARRTWRYFSVFVGPDTSWLPPDNYQQAHQKRAALRTSPTNIGLWLTSALGAHDMGYLTLDQLLDRLTRSLATIGKLELNRGNLLNWYDIRTLTPLEPRYVSGVDSGNLLGALVALEQGLGELRNVRLLDEKAFAGLLDTGLILKQMMGQERLGGFDPGMLDQLLGQWTAPPARLIDKLRLLEQMRVNFRVPLVPGGAASWAGEMEDQVAGCLENAQRYLGWVRVLAEKNELEITPLGTAVLDAVRGDLARAPSLAELAGGRVASMRLLEACREAPPAGGLPLTDWIDRVLAAFATARWLAGETLGVLERLSAEVRKLACGMDLNFLYDPKQKLFAIGYNVTSGRLDLSSYDLLASEARLASFLAIARGEAPMEHWFSLGRPYGAVGQKRVLLSWTGTMFEYLMPLLFQKSYANSLLDRAAREAVNVQIDYGRRLGVPWGVSESAFADLDLEKTYQYHAFGVPALGLKRAVDEKLVVAPYATLLALSLAPQATVRNLRRLAGLGMLGDFGYYESVDFSRQTQRQGGHGVIVEAYMAHHQGMAFLSLVNFLNAAPFPRRFHADPRVCAFEALLQERIPTLPPLQLTSARPTEPQLLAAEQAAPAASSFTTPHSVTPRTLLLSNGRYGVMVTNSGAGYSQWGGLEITRWRSDPTLDLGGIFCYLHEVGTDRIWSSTYQPVGGGVEGYGVHFNLDRAVFRRADHGIDTETEIIVSPEDDVELRRVTLVNRSSRTRRLDLTSYVELSMAPHNADRQHPAFNKLFIETEALSGQRALVAHRRVRSGAEAPFYVAHALMLERSGSDPAPLQDWQFETDRGRFIGRGRTLANPMGAAGELGNSQGFVLDPMLGMRHGITLEPGQSVRVSLVLCAGETRAEVLLLLDKYSDPHAGERAQDFAWRAAQQQLQVLRVQPDEARRFQQLASHLLFPNRALRAPAERLEENRLGQAGLWPYAISGDFPLTLVTVGEVRELSLVRQMLQAHTYWRLHGLATDLVILNEEAASYQRPLKERLEQLIQTHALSRASDLPGRIFLVCAAQIPEQDLKLFKAAASIVLVAARGTLPQQLGAPAEAVEAPQTLSKRRVPTDPSGPLPFLELDYFNSLGGFTPDGREYAIYLGPGTNTPAPWVNVIANPNFGTLVSETGSGFTWFGNSQRNRLTGWSNDPVLDPASEALYLRDEESGAVWSPTAAPIREASAYRARHGAGYSVFEHNSDGIDQELTICVPVDGEGGQPVKLQRLRLANTTARKRRISLTYYVELTLGENRETSQMHLVTSWDEEAGALLARNRYHPEYAERVAFVALTPRPESYGGDRAAFVGRNRTLSDPAGMELVSLSGRVGAGFDPCAVLRLTLELDPGEVRAVTCLLGQAATAHEARQLVLCYREEASFEEAYEATRTWWDELLGTVQVETPERATDLLVNRWLQYQSLSCRIWGRSALYQSGGAFGFRDQLQDVMAFLQARPELARRQILLAASRQFKEGDVQHWWHEPAGAGIRSRISDDLLWLPYVTAQYVRATGDRAILTEEVPSLNAPPLADNQHEVFSSPEVTFERATIFEHCRRALTRGLTTGPHGLPLMGTGDWNDGMNQVGAEGRGESVWLAWFLCDCLKGMAELAELLDEPELGRAYLENRYALVQRVEAAGWDGDWYLRGTFDDGSLLGSAQNREARIDSLPQSWAWLSGAADPQRAERALESAWQHLVRADQGLVLLFEPPFDTSIPSPGYIKGYPPGVRENGGQYTHAALWMAMALARMGDGDRSAQLLRILNPIEHARDADGAWLYGVEPYVVAADVYRLPGRIGQGGWSWYTGAAAWMYRAWVEEVLGLEVRGEEFRVNPVIPAAWPGFTMRYRHGEALYVIRVENPDGCQRGMAWVELDGRRLTGGTIPLERGLVQHQVVLRMGECGRRAS</sequence>
<dbReference type="Gene3D" id="1.50.10.10">
    <property type="match status" value="1"/>
</dbReference>
<comment type="caution">
    <text evidence="7">The sequence shown here is derived from an EMBL/GenBank/DDBJ whole genome shotgun (WGS) entry which is preliminary data.</text>
</comment>
<dbReference type="InterPro" id="IPR037820">
    <property type="entry name" value="GH94N_NdvB"/>
</dbReference>
<evidence type="ECO:0000259" key="4">
    <source>
        <dbReference type="Pfam" id="PF06165"/>
    </source>
</evidence>
<evidence type="ECO:0000259" key="6">
    <source>
        <dbReference type="Pfam" id="PF17167"/>
    </source>
</evidence>
<evidence type="ECO:0000259" key="5">
    <source>
        <dbReference type="Pfam" id="PF10091"/>
    </source>
</evidence>
<dbReference type="Gene3D" id="2.60.420.10">
    <property type="entry name" value="Maltose phosphorylase, domain 3"/>
    <property type="match status" value="1"/>
</dbReference>
<feature type="transmembrane region" description="Helical" evidence="3">
    <location>
        <begin position="597"/>
        <end position="617"/>
    </location>
</feature>
<evidence type="ECO:0008006" key="9">
    <source>
        <dbReference type="Google" id="ProtNLM"/>
    </source>
</evidence>
<dbReference type="Proteomes" id="UP000556026">
    <property type="component" value="Unassembled WGS sequence"/>
</dbReference>
<dbReference type="CDD" id="cd11756">
    <property type="entry name" value="GH94N_ChvB_NdvB_1_like"/>
    <property type="match status" value="1"/>
</dbReference>
<reference evidence="8" key="1">
    <citation type="submission" date="2020-06" db="EMBL/GenBank/DDBJ databases">
        <title>Draft genomic sequence of Geomonas sp. Red330.</title>
        <authorList>
            <person name="Itoh H."/>
            <person name="Zhenxing X."/>
            <person name="Ushijima N."/>
            <person name="Masuda Y."/>
            <person name="Shiratori Y."/>
            <person name="Senoo K."/>
        </authorList>
    </citation>
    <scope>NUCLEOTIDE SEQUENCE [LARGE SCALE GENOMIC DNA]</scope>
    <source>
        <strain evidence="8">Red330</strain>
    </source>
</reference>
<feature type="transmembrane region" description="Helical" evidence="3">
    <location>
        <begin position="57"/>
        <end position="77"/>
    </location>
</feature>
<evidence type="ECO:0000313" key="7">
    <source>
        <dbReference type="EMBL" id="GFO60058.1"/>
    </source>
</evidence>
<gene>
    <name evidence="7" type="ORF">GMST_23830</name>
</gene>
<dbReference type="Gene3D" id="1.50.10.140">
    <property type="match status" value="2"/>
</dbReference>
<dbReference type="InterPro" id="IPR037018">
    <property type="entry name" value="GH65_N"/>
</dbReference>
<evidence type="ECO:0000313" key="8">
    <source>
        <dbReference type="Proteomes" id="UP000556026"/>
    </source>
</evidence>
<feature type="domain" description="Glycosyl hydrolase 94 catalytic" evidence="6">
    <location>
        <begin position="2549"/>
        <end position="2973"/>
    </location>
</feature>
<dbReference type="InterPro" id="IPR011013">
    <property type="entry name" value="Gal_mutarotase_sf_dom"/>
</dbReference>
<name>A0A6V8MJA5_9BACT</name>
<keyword evidence="3" id="KW-0472">Membrane</keyword>
<organism evidence="7 8">
    <name type="scientific">Geomonas silvestris</name>
    <dbReference type="NCBI Taxonomy" id="2740184"/>
    <lineage>
        <taxon>Bacteria</taxon>
        <taxon>Pseudomonadati</taxon>
        <taxon>Thermodesulfobacteriota</taxon>
        <taxon>Desulfuromonadia</taxon>
        <taxon>Geobacterales</taxon>
        <taxon>Geobacteraceae</taxon>
        <taxon>Geomonas</taxon>
    </lineage>
</organism>
<feature type="domain" description="Glycosyl hydrolase 94 supersandwich" evidence="4">
    <location>
        <begin position="1761"/>
        <end position="2039"/>
    </location>
</feature>
<keyword evidence="8" id="KW-1185">Reference proteome</keyword>
<evidence type="ECO:0000256" key="1">
    <source>
        <dbReference type="ARBA" id="ARBA00022676"/>
    </source>
</evidence>
<feature type="domain" description="Glycoamylase-like" evidence="5">
    <location>
        <begin position="1508"/>
        <end position="1705"/>
    </location>
</feature>
<dbReference type="InterPro" id="IPR019282">
    <property type="entry name" value="Glycoamylase-like_cons_dom"/>
</dbReference>
<dbReference type="EMBL" id="BLXX01000006">
    <property type="protein sequence ID" value="GFO60058.1"/>
    <property type="molecule type" value="Genomic_DNA"/>
</dbReference>
<dbReference type="InterPro" id="IPR033432">
    <property type="entry name" value="GH94_catalytic"/>
</dbReference>
<dbReference type="CDD" id="cd11753">
    <property type="entry name" value="GH94N_ChvB_NdvB_2_like"/>
    <property type="match status" value="1"/>
</dbReference>
<feature type="transmembrane region" description="Helical" evidence="3">
    <location>
        <begin position="560"/>
        <end position="582"/>
    </location>
</feature>
<dbReference type="Pfam" id="PF10091">
    <property type="entry name" value="Glycoamylase"/>
    <property type="match status" value="1"/>
</dbReference>
<dbReference type="PANTHER" id="PTHR37469">
    <property type="entry name" value="CELLOBIONIC ACID PHOSPHORYLASE-RELATED"/>
    <property type="match status" value="1"/>
</dbReference>
<dbReference type="SMART" id="SM01068">
    <property type="entry name" value="CBM_X"/>
    <property type="match status" value="2"/>
</dbReference>
<dbReference type="Pfam" id="PF17167">
    <property type="entry name" value="Glyco_hydro_94"/>
    <property type="match status" value="1"/>
</dbReference>
<protein>
    <recommendedName>
        <fullName evidence="9">Glycosyl transferase</fullName>
    </recommendedName>
</protein>
<proteinExistence type="predicted"/>
<accession>A0A6V8MJA5</accession>
<dbReference type="PANTHER" id="PTHR37469:SF2">
    <property type="entry name" value="CELLOBIONIC ACID PHOSPHORYLASE"/>
    <property type="match status" value="1"/>
</dbReference>
<evidence type="ECO:0000256" key="2">
    <source>
        <dbReference type="ARBA" id="ARBA00022679"/>
    </source>
</evidence>
<dbReference type="GO" id="GO:0030246">
    <property type="term" value="F:carbohydrate binding"/>
    <property type="evidence" value="ECO:0007669"/>
    <property type="project" value="InterPro"/>
</dbReference>
<feature type="transmembrane region" description="Helical" evidence="3">
    <location>
        <begin position="1085"/>
        <end position="1106"/>
    </location>
</feature>